<sequence>MGEDKLDLEKYFKKLSDANQIPESNKNFSIGNFDQFSIESINNFGKGFVHNSEIFVSSDQSKLHSHSLSLLAKQFYEPINKKFNYDFFFASPSKIPIFNQFGGGHCQLLSIDLNLGSTHEKGHNEIIGEIGFINQDLGLLLAKSIAQLNQYTYISYSFGFKVEYDKKNFSAIFFLLERSKSPSEEKVLILQNSVRNNSQKIEEKSYSVSFDELINGFYNENMSQFNVNLLYSRIVNQDNLEVPLVFDLQICDFDKQKTESVTISIGTDVLKEIFYLWKDHFLFLKVKKLKNER</sequence>
<comment type="caution">
    <text evidence="1">The sequence shown here is derived from an EMBL/GenBank/DDBJ whole genome shotgun (WGS) entry which is preliminary data.</text>
</comment>
<evidence type="ECO:0000313" key="2">
    <source>
        <dbReference type="Proteomes" id="UP000276133"/>
    </source>
</evidence>
<name>A0A3M7S885_BRAPC</name>
<proteinExistence type="predicted"/>
<keyword evidence="2" id="KW-1185">Reference proteome</keyword>
<accession>A0A3M7S885</accession>
<organism evidence="1 2">
    <name type="scientific">Brachionus plicatilis</name>
    <name type="common">Marine rotifer</name>
    <name type="synonym">Brachionus muelleri</name>
    <dbReference type="NCBI Taxonomy" id="10195"/>
    <lineage>
        <taxon>Eukaryota</taxon>
        <taxon>Metazoa</taxon>
        <taxon>Spiralia</taxon>
        <taxon>Gnathifera</taxon>
        <taxon>Rotifera</taxon>
        <taxon>Eurotatoria</taxon>
        <taxon>Monogononta</taxon>
        <taxon>Pseudotrocha</taxon>
        <taxon>Ploima</taxon>
        <taxon>Brachionidae</taxon>
        <taxon>Brachionus</taxon>
    </lineage>
</organism>
<dbReference type="EMBL" id="REGN01001882">
    <property type="protein sequence ID" value="RNA31875.1"/>
    <property type="molecule type" value="Genomic_DNA"/>
</dbReference>
<protein>
    <submittedName>
        <fullName evidence="1">Uncharacterized protein</fullName>
    </submittedName>
</protein>
<dbReference type="Proteomes" id="UP000276133">
    <property type="component" value="Unassembled WGS sequence"/>
</dbReference>
<reference evidence="1 2" key="1">
    <citation type="journal article" date="2018" name="Sci. Rep.">
        <title>Genomic signatures of local adaptation to the degree of environmental predictability in rotifers.</title>
        <authorList>
            <person name="Franch-Gras L."/>
            <person name="Hahn C."/>
            <person name="Garcia-Roger E.M."/>
            <person name="Carmona M.J."/>
            <person name="Serra M."/>
            <person name="Gomez A."/>
        </authorList>
    </citation>
    <scope>NUCLEOTIDE SEQUENCE [LARGE SCALE GENOMIC DNA]</scope>
    <source>
        <strain evidence="1">HYR1</strain>
    </source>
</reference>
<dbReference type="OrthoDB" id="10441209at2759"/>
<evidence type="ECO:0000313" key="1">
    <source>
        <dbReference type="EMBL" id="RNA31875.1"/>
    </source>
</evidence>
<dbReference type="AlphaFoldDB" id="A0A3M7S885"/>
<gene>
    <name evidence="1" type="ORF">BpHYR1_020537</name>
</gene>